<evidence type="ECO:0000313" key="9">
    <source>
        <dbReference type="EMBL" id="GAB1218740.1"/>
    </source>
</evidence>
<dbReference type="InterPro" id="IPR005647">
    <property type="entry name" value="Mnd1"/>
</dbReference>
<sequence>MSRNKPLSKEEKRQRLKALFNETREVYLIKELEKIAPKEKGIVSKTVEEVLKELVDDGIVHSEKIGTSVYFWGFPSEEFVNKKVESERLEEEIRENRKRIEEVKEENEKLKRERGGDEGREMKEQEVERLRERKEEIMKELEIYKENDPDMIKKLKEQVQKSKEAANRWTDGIFMIQTYAKERVSVPIEELNKGLGIPNDLDYLD</sequence>
<protein>
    <recommendedName>
        <fullName evidence="12">Meiotic coiled-coil protein</fullName>
    </recommendedName>
</protein>
<evidence type="ECO:0000256" key="6">
    <source>
        <dbReference type="SAM" id="MobiDB-lite"/>
    </source>
</evidence>
<evidence type="ECO:0008006" key="12">
    <source>
        <dbReference type="Google" id="ProtNLM"/>
    </source>
</evidence>
<dbReference type="Proteomes" id="UP001628156">
    <property type="component" value="Unassembled WGS sequence"/>
</dbReference>
<comment type="subcellular location">
    <subcellularLocation>
        <location evidence="1 5">Nucleus</location>
    </subcellularLocation>
</comment>
<dbReference type="EMBL" id="BAAFRS010000106">
    <property type="protein sequence ID" value="GAB1222378.1"/>
    <property type="molecule type" value="Genomic_DNA"/>
</dbReference>
<keyword evidence="11" id="KW-1185">Reference proteome</keyword>
<feature type="domain" description="Leucine zipper with capping helix" evidence="8">
    <location>
        <begin position="152"/>
        <end position="204"/>
    </location>
</feature>
<evidence type="ECO:0000259" key="8">
    <source>
        <dbReference type="Pfam" id="PF18517"/>
    </source>
</evidence>
<comment type="function">
    <text evidence="5">Required for proper homologous chromosome pairing and efficient cross-over and intragenic recombination during meiosis.</text>
</comment>
<dbReference type="Pfam" id="PF03962">
    <property type="entry name" value="Mnd1"/>
    <property type="match status" value="1"/>
</dbReference>
<dbReference type="InterPro" id="IPR040453">
    <property type="entry name" value="Mnd1_HTH"/>
</dbReference>
<dbReference type="EMBL" id="BAAFRS010000003">
    <property type="protein sequence ID" value="GAB1218740.1"/>
    <property type="molecule type" value="Genomic_DNA"/>
</dbReference>
<evidence type="ECO:0000313" key="11">
    <source>
        <dbReference type="Proteomes" id="UP001628156"/>
    </source>
</evidence>
<organism evidence="10 11">
    <name type="scientific">Entamoeba nuttalli</name>
    <dbReference type="NCBI Taxonomy" id="412467"/>
    <lineage>
        <taxon>Eukaryota</taxon>
        <taxon>Amoebozoa</taxon>
        <taxon>Evosea</taxon>
        <taxon>Archamoebae</taxon>
        <taxon>Mastigamoebida</taxon>
        <taxon>Entamoebidae</taxon>
        <taxon>Entamoeba</taxon>
    </lineage>
</organism>
<dbReference type="PIRSF" id="PIRSF026991">
    <property type="entry name" value="Mnd1"/>
    <property type="match status" value="1"/>
</dbReference>
<reference evidence="10" key="2">
    <citation type="submission" date="2024-08" db="EMBL/GenBank/DDBJ databases">
        <title>Draft genome assembly of Entamoeba nuttalli using a combination of long-read and short-read sequencing data.</title>
        <authorList>
            <person name="Tanaka M."/>
            <person name="Tachibana H."/>
        </authorList>
    </citation>
    <scope>NUCLEOTIDE SEQUENCE</scope>
    <source>
        <strain evidence="10">P19-061405</strain>
    </source>
</reference>
<name>A0ABQ0DHZ4_9EUKA</name>
<proteinExistence type="inferred from homology"/>
<dbReference type="InterPro" id="IPR040661">
    <property type="entry name" value="LZ3wCH"/>
</dbReference>
<keyword evidence="4 5" id="KW-0539">Nucleus</keyword>
<reference evidence="10 11" key="1">
    <citation type="journal article" date="2019" name="PLoS Negl. Trop. Dis.">
        <title>Whole genome sequencing of Entamoeba nuttalli reveals mammalian host-related molecular signatures and a novel octapeptide-repeat surface protein.</title>
        <authorList>
            <person name="Tanaka M."/>
            <person name="Makiuchi T."/>
            <person name="Komiyama T."/>
            <person name="Shiina T."/>
            <person name="Osaki K."/>
            <person name="Tachibana H."/>
        </authorList>
    </citation>
    <scope>NUCLEOTIDE SEQUENCE [LARGE SCALE GENOMIC DNA]</scope>
    <source>
        <strain evidence="10 11">P19-061405</strain>
    </source>
</reference>
<feature type="domain" description="Mnd1 HTH" evidence="7">
    <location>
        <begin position="18"/>
        <end position="75"/>
    </location>
</feature>
<comment type="caution">
    <text evidence="10">The sequence shown here is derived from an EMBL/GenBank/DDBJ whole genome shotgun (WGS) entry which is preliminary data.</text>
</comment>
<evidence type="ECO:0000256" key="2">
    <source>
        <dbReference type="ARBA" id="ARBA00005981"/>
    </source>
</evidence>
<evidence type="ECO:0000256" key="1">
    <source>
        <dbReference type="ARBA" id="ARBA00004123"/>
    </source>
</evidence>
<evidence type="ECO:0000259" key="7">
    <source>
        <dbReference type="Pfam" id="PF03962"/>
    </source>
</evidence>
<evidence type="ECO:0000256" key="5">
    <source>
        <dbReference type="PIRNR" id="PIRNR026991"/>
    </source>
</evidence>
<feature type="region of interest" description="Disordered" evidence="6">
    <location>
        <begin position="104"/>
        <end position="128"/>
    </location>
</feature>
<keyword evidence="3" id="KW-0175">Coiled coil</keyword>
<gene>
    <name evidence="9" type="ORF">ENUP19_0003G0027</name>
    <name evidence="10" type="ORF">ENUP19_0106G0006</name>
</gene>
<evidence type="ECO:0000256" key="3">
    <source>
        <dbReference type="ARBA" id="ARBA00023054"/>
    </source>
</evidence>
<evidence type="ECO:0000256" key="4">
    <source>
        <dbReference type="ARBA" id="ARBA00023242"/>
    </source>
</evidence>
<accession>A0ABQ0DHZ4</accession>
<comment type="similarity">
    <text evidence="2 5">Belongs to the MND1 family.</text>
</comment>
<dbReference type="Pfam" id="PF18517">
    <property type="entry name" value="LZ3wCH"/>
    <property type="match status" value="1"/>
</dbReference>
<evidence type="ECO:0000313" key="10">
    <source>
        <dbReference type="EMBL" id="GAB1222378.1"/>
    </source>
</evidence>